<keyword evidence="2" id="KW-1185">Reference proteome</keyword>
<evidence type="ECO:0000313" key="1">
    <source>
        <dbReference type="EMBL" id="CAG8745912.1"/>
    </source>
</evidence>
<dbReference type="EMBL" id="CAJVPT010050408">
    <property type="protein sequence ID" value="CAG8745912.1"/>
    <property type="molecule type" value="Genomic_DNA"/>
</dbReference>
<feature type="non-terminal residue" evidence="1">
    <location>
        <position position="1"/>
    </location>
</feature>
<organism evidence="1 2">
    <name type="scientific">Acaulospora colombiana</name>
    <dbReference type="NCBI Taxonomy" id="27376"/>
    <lineage>
        <taxon>Eukaryota</taxon>
        <taxon>Fungi</taxon>
        <taxon>Fungi incertae sedis</taxon>
        <taxon>Mucoromycota</taxon>
        <taxon>Glomeromycotina</taxon>
        <taxon>Glomeromycetes</taxon>
        <taxon>Diversisporales</taxon>
        <taxon>Acaulosporaceae</taxon>
        <taxon>Acaulospora</taxon>
    </lineage>
</organism>
<sequence length="109" mass="12390">LLEVDEAFMPRDHSDDEIIISRSGCVLCLRSMGICHTIPSAAVLPEARNSMDTLGLPPYPDTDDTILLTWEDRYESLKRLVEGVPRSYICTRYGQEVSSIRITRNLPYM</sequence>
<comment type="caution">
    <text evidence="1">The sequence shown here is derived from an EMBL/GenBank/DDBJ whole genome shotgun (WGS) entry which is preliminary data.</text>
</comment>
<accession>A0ACA9QD26</accession>
<name>A0ACA9QD26_9GLOM</name>
<dbReference type="Proteomes" id="UP000789525">
    <property type="component" value="Unassembled WGS sequence"/>
</dbReference>
<proteinExistence type="predicted"/>
<reference evidence="1" key="1">
    <citation type="submission" date="2021-06" db="EMBL/GenBank/DDBJ databases">
        <authorList>
            <person name="Kallberg Y."/>
            <person name="Tangrot J."/>
            <person name="Rosling A."/>
        </authorList>
    </citation>
    <scope>NUCLEOTIDE SEQUENCE</scope>
    <source>
        <strain evidence="1">CL356</strain>
    </source>
</reference>
<gene>
    <name evidence="1" type="ORF">ACOLOM_LOCUS12439</name>
</gene>
<protein>
    <submittedName>
        <fullName evidence="1">7_t:CDS:1</fullName>
    </submittedName>
</protein>
<evidence type="ECO:0000313" key="2">
    <source>
        <dbReference type="Proteomes" id="UP000789525"/>
    </source>
</evidence>